<protein>
    <submittedName>
        <fullName evidence="1">Uncharacterized protein</fullName>
    </submittedName>
</protein>
<dbReference type="Proteomes" id="UP000262802">
    <property type="component" value="Chromosome"/>
</dbReference>
<dbReference type="EMBL" id="CP032317">
    <property type="protein sequence ID" value="AYA37219.1"/>
    <property type="molecule type" value="Genomic_DNA"/>
</dbReference>
<proteinExistence type="predicted"/>
<keyword evidence="2" id="KW-1185">Reference proteome</keyword>
<sequence>MKLPLIFTHLLLGALLCVCCQRKPSSAEAVNAVLGDVSYVRKFGTEPTSTTDEHLRVTAHFQYVEALLQRKGTRALTNRQRRNRYHALKLLRNYWMAGQYPANYDFPHERRPCFIDRTGRPCAVAYIIEQTAGRDLAEQITAKHQYDRIEDVRTPEFQRWIKSSGFSIDELAMIQPTYAPATAAAQKALAAKR</sequence>
<gene>
    <name evidence="1" type="ORF">D3Y59_09245</name>
</gene>
<accession>A0A3B7R8C0</accession>
<dbReference type="KEGG" id="hyh:D3Y59_09245"/>
<evidence type="ECO:0000313" key="1">
    <source>
        <dbReference type="EMBL" id="AYA37219.1"/>
    </source>
</evidence>
<evidence type="ECO:0000313" key="2">
    <source>
        <dbReference type="Proteomes" id="UP000262802"/>
    </source>
</evidence>
<dbReference type="OrthoDB" id="1466022at2"/>
<dbReference type="AlphaFoldDB" id="A0A3B7R8C0"/>
<name>A0A3B7R8C0_9BACT</name>
<dbReference type="RefSeq" id="WP_119444795.1">
    <property type="nucleotide sequence ID" value="NZ_CP032317.1"/>
</dbReference>
<organism evidence="1 2">
    <name type="scientific">Hymenobacter oligotrophus</name>
    <dbReference type="NCBI Taxonomy" id="2319843"/>
    <lineage>
        <taxon>Bacteria</taxon>
        <taxon>Pseudomonadati</taxon>
        <taxon>Bacteroidota</taxon>
        <taxon>Cytophagia</taxon>
        <taxon>Cytophagales</taxon>
        <taxon>Hymenobacteraceae</taxon>
        <taxon>Hymenobacter</taxon>
    </lineage>
</organism>
<reference evidence="1 2" key="1">
    <citation type="submission" date="2018-09" db="EMBL/GenBank/DDBJ databases">
        <title>Hymenobacter medium sp. nov., isolated from R2A medium.</title>
        <authorList>
            <person name="Yingchao G."/>
        </authorList>
    </citation>
    <scope>NUCLEOTIDE SEQUENCE [LARGE SCALE GENOMIC DNA]</scope>
    <source>
        <strain evidence="2">sh-6</strain>
    </source>
</reference>